<name>A0A6L8V0E1_9BACL</name>
<sequence length="354" mass="40683">MTLIWINLALVYSLSLVSRVFPLSTTMGSSLVKPNKIIAFFVACLLILVSGLRKNIGDTYFYKLTYTNVPTYTWEHISSAKEKGFIFLQLLLNKITPDPQILIFTTALLTNALIVMVLYRYSKLFELSIYTYITSGLYIISMNGMRQFLAGAILFAGTKYLMEGNWKRYMLLVLLASSIHQSALILIPIYFIVRRKAWTKTTMLLLAAAIFAAIGYNQISSVIFESVGDYGQYQDFQEGGANIIRVVVQTAPLLVAYFGRKKLRELFPKSDYIVNMALLGSIFMIISLQNWIFARFIIYFGLYNVIILSWVVHLFVKREQKLIYYVLLICYLAYSYYENVISLNLNYLSDYLSF</sequence>
<proteinExistence type="predicted"/>
<dbReference type="RefSeq" id="WP_161407787.1">
    <property type="nucleotide sequence ID" value="NZ_WTUZ01000020.1"/>
</dbReference>
<accession>A0A6L8V0E1</accession>
<evidence type="ECO:0000313" key="2">
    <source>
        <dbReference type="EMBL" id="MZQ83644.1"/>
    </source>
</evidence>
<comment type="caution">
    <text evidence="2">The sequence shown here is derived from an EMBL/GenBank/DDBJ whole genome shotgun (WGS) entry which is preliminary data.</text>
</comment>
<evidence type="ECO:0000256" key="1">
    <source>
        <dbReference type="SAM" id="Phobius"/>
    </source>
</evidence>
<keyword evidence="1" id="KW-1133">Transmembrane helix</keyword>
<feature type="transmembrane region" description="Helical" evidence="1">
    <location>
        <begin position="272"/>
        <end position="291"/>
    </location>
</feature>
<feature type="transmembrane region" description="Helical" evidence="1">
    <location>
        <begin position="37"/>
        <end position="56"/>
    </location>
</feature>
<organism evidence="2 3">
    <name type="scientific">Paenibacillus silvestris</name>
    <dbReference type="NCBI Taxonomy" id="2606219"/>
    <lineage>
        <taxon>Bacteria</taxon>
        <taxon>Bacillati</taxon>
        <taxon>Bacillota</taxon>
        <taxon>Bacilli</taxon>
        <taxon>Bacillales</taxon>
        <taxon>Paenibacillaceae</taxon>
        <taxon>Paenibacillus</taxon>
    </lineage>
</organism>
<feature type="transmembrane region" description="Helical" evidence="1">
    <location>
        <begin position="101"/>
        <end position="119"/>
    </location>
</feature>
<dbReference type="Proteomes" id="UP000481087">
    <property type="component" value="Unassembled WGS sequence"/>
</dbReference>
<evidence type="ECO:0000313" key="3">
    <source>
        <dbReference type="Proteomes" id="UP000481087"/>
    </source>
</evidence>
<reference evidence="2 3" key="1">
    <citation type="submission" date="2019-12" db="EMBL/GenBank/DDBJ databases">
        <title>Paenibacillus sp. nov. sp. isolated from soil.</title>
        <authorList>
            <person name="Kim J."/>
            <person name="Jeong S.E."/>
            <person name="Jung H.S."/>
            <person name="Jeon C.O."/>
        </authorList>
    </citation>
    <scope>NUCLEOTIDE SEQUENCE [LARGE SCALE GENOMIC DNA]</scope>
    <source>
        <strain evidence="2 3">5J-6</strain>
    </source>
</reference>
<dbReference type="InterPro" id="IPR049458">
    <property type="entry name" value="EpsG-like"/>
</dbReference>
<dbReference type="AlphaFoldDB" id="A0A6L8V0E1"/>
<feature type="transmembrane region" description="Helical" evidence="1">
    <location>
        <begin position="297"/>
        <end position="315"/>
    </location>
</feature>
<gene>
    <name evidence="2" type="ORF">GQF01_16145</name>
</gene>
<feature type="transmembrane region" description="Helical" evidence="1">
    <location>
        <begin position="131"/>
        <end position="157"/>
    </location>
</feature>
<protein>
    <submittedName>
        <fullName evidence="2">EpsG family protein</fullName>
    </submittedName>
</protein>
<dbReference type="Pfam" id="PF14897">
    <property type="entry name" value="EpsG"/>
    <property type="match status" value="1"/>
</dbReference>
<keyword evidence="1" id="KW-0812">Transmembrane</keyword>
<feature type="transmembrane region" description="Helical" evidence="1">
    <location>
        <begin position="243"/>
        <end position="260"/>
    </location>
</feature>
<feature type="transmembrane region" description="Helical" evidence="1">
    <location>
        <begin position="6"/>
        <end position="25"/>
    </location>
</feature>
<keyword evidence="3" id="KW-1185">Reference proteome</keyword>
<feature type="transmembrane region" description="Helical" evidence="1">
    <location>
        <begin position="169"/>
        <end position="192"/>
    </location>
</feature>
<keyword evidence="1" id="KW-0472">Membrane</keyword>
<dbReference type="EMBL" id="WTUZ01000020">
    <property type="protein sequence ID" value="MZQ83644.1"/>
    <property type="molecule type" value="Genomic_DNA"/>
</dbReference>
<feature type="transmembrane region" description="Helical" evidence="1">
    <location>
        <begin position="322"/>
        <end position="337"/>
    </location>
</feature>
<feature type="transmembrane region" description="Helical" evidence="1">
    <location>
        <begin position="204"/>
        <end position="223"/>
    </location>
</feature>